<evidence type="ECO:0000313" key="2">
    <source>
        <dbReference type="Proteomes" id="UP001178148"/>
    </source>
</evidence>
<dbReference type="Proteomes" id="UP001178148">
    <property type="component" value="Unassembled WGS sequence"/>
</dbReference>
<accession>A0AA90P3I0</accession>
<reference evidence="1 2" key="1">
    <citation type="journal article" date="2023" name="bioRxiv">
        <title>An intranuclear bacterial parasite of deep-sea mussels expresses apoptosis inhibitors acquired from its host.</title>
        <authorList>
            <person name="Gonzalez Porras M.A."/>
            <person name="Assie A."/>
            <person name="Tietjen M."/>
            <person name="Violette M."/>
            <person name="Kleiner M."/>
            <person name="Gruber-Vodicka H."/>
            <person name="Dubilier N."/>
            <person name="Leisch N."/>
        </authorList>
    </citation>
    <scope>NUCLEOTIDE SEQUENCE [LARGE SCALE GENOMIC DNA]</scope>
    <source>
        <strain evidence="1">IAP13</strain>
    </source>
</reference>
<proteinExistence type="predicted"/>
<protein>
    <submittedName>
        <fullName evidence="1">Uncharacterized protein</fullName>
    </submittedName>
</protein>
<organism evidence="1 2">
    <name type="scientific">Candidatus Endonucleibacter bathymodioli</name>
    <dbReference type="NCBI Taxonomy" id="539814"/>
    <lineage>
        <taxon>Bacteria</taxon>
        <taxon>Pseudomonadati</taxon>
        <taxon>Pseudomonadota</taxon>
        <taxon>Gammaproteobacteria</taxon>
        <taxon>Oceanospirillales</taxon>
        <taxon>Endozoicomonadaceae</taxon>
        <taxon>Candidatus Endonucleibacter</taxon>
    </lineage>
</organism>
<gene>
    <name evidence="1" type="ORF">QS748_14880</name>
</gene>
<dbReference type="AlphaFoldDB" id="A0AA90P3I0"/>
<sequence length="385" mass="44005">MNKLIKTIVFLFGMICFIHFSYGHDEPETAEQVGSQLKSQAYSAGEKNFNRIAFGITEESVEAIKSLMEKNGIGVNSPTDKGHADEVVVGVTVFVCNGEMIYCSVAPHEDHNTVIKRINKDCIKGISNYYDYSLVERVLGNESLKKSHDRYNIMTMSQEDQKGLEIAPEIYEIISKIVGNIKQYATSEYMSMSFAFYYDDSEFKVGLDWHRDWWVRDGRNPNILAFAVLDVTLPAENNVRNHAQIKLGLIDKKYQNQYLPKGLVLERFSPDYEHRLVSMGNNVGCIRGIQRLGVYSLEDNNCVRRLIELDNYTGSGYIVDQSMVINTNEILVHSRDCRKYRAKRLTMIIRCSSFEHENELKEDSSYKKTKIIGDMEKYIAIPSGA</sequence>
<comment type="caution">
    <text evidence="1">The sequence shown here is derived from an EMBL/GenBank/DDBJ whole genome shotgun (WGS) entry which is preliminary data.</text>
</comment>
<name>A0AA90P3I0_9GAMM</name>
<keyword evidence="2" id="KW-1185">Reference proteome</keyword>
<dbReference type="EMBL" id="JASXSV010000066">
    <property type="protein sequence ID" value="MDP0590396.1"/>
    <property type="molecule type" value="Genomic_DNA"/>
</dbReference>
<evidence type="ECO:0000313" key="1">
    <source>
        <dbReference type="EMBL" id="MDP0590396.1"/>
    </source>
</evidence>